<evidence type="ECO:0000256" key="1">
    <source>
        <dbReference type="SAM" id="MobiDB-lite"/>
    </source>
</evidence>
<reference evidence="2" key="2">
    <citation type="submission" date="2020-09" db="EMBL/GenBank/DDBJ databases">
        <authorList>
            <person name="Sun Q."/>
            <person name="Ohkuma M."/>
        </authorList>
    </citation>
    <scope>NUCLEOTIDE SEQUENCE</scope>
    <source>
        <strain evidence="2">JCM 3131</strain>
    </source>
</reference>
<feature type="region of interest" description="Disordered" evidence="1">
    <location>
        <begin position="1"/>
        <end position="21"/>
    </location>
</feature>
<accession>A0A918BDZ5</accession>
<feature type="compositionally biased region" description="Low complexity" evidence="1">
    <location>
        <begin position="85"/>
        <end position="94"/>
    </location>
</feature>
<keyword evidence="3" id="KW-1185">Reference proteome</keyword>
<feature type="region of interest" description="Disordered" evidence="1">
    <location>
        <begin position="35"/>
        <end position="54"/>
    </location>
</feature>
<dbReference type="AlphaFoldDB" id="A0A918BDZ5"/>
<proteinExistence type="predicted"/>
<comment type="caution">
    <text evidence="2">The sequence shown here is derived from an EMBL/GenBank/DDBJ whole genome shotgun (WGS) entry which is preliminary data.</text>
</comment>
<evidence type="ECO:0000313" key="3">
    <source>
        <dbReference type="Proteomes" id="UP000620156"/>
    </source>
</evidence>
<reference evidence="2" key="1">
    <citation type="journal article" date="2014" name="Int. J. Syst. Evol. Microbiol.">
        <title>Complete genome sequence of Corynebacterium casei LMG S-19264T (=DSM 44701T), isolated from a smear-ripened cheese.</title>
        <authorList>
            <consortium name="US DOE Joint Genome Institute (JGI-PGF)"/>
            <person name="Walter F."/>
            <person name="Albersmeier A."/>
            <person name="Kalinowski J."/>
            <person name="Ruckert C."/>
        </authorList>
    </citation>
    <scope>NUCLEOTIDE SEQUENCE</scope>
    <source>
        <strain evidence="2">JCM 3131</strain>
    </source>
</reference>
<protein>
    <submittedName>
        <fullName evidence="2">Uncharacterized protein</fullName>
    </submittedName>
</protein>
<dbReference type="EMBL" id="BMQK01000006">
    <property type="protein sequence ID" value="GGQ60098.1"/>
    <property type="molecule type" value="Genomic_DNA"/>
</dbReference>
<evidence type="ECO:0000313" key="2">
    <source>
        <dbReference type="EMBL" id="GGQ60098.1"/>
    </source>
</evidence>
<feature type="region of interest" description="Disordered" evidence="1">
    <location>
        <begin position="64"/>
        <end position="141"/>
    </location>
</feature>
<gene>
    <name evidence="2" type="ORF">GCM10010145_32750</name>
</gene>
<name>A0A918BDZ5_9ACTN</name>
<sequence length="141" mass="14352">MTITWPADAPRQAAGQRALPEAAVVPAGPRVLGDVIGPGRADPARSGGGVAGRPHRLVRYSRGAGVGARCSGSGRRGPIPPHSPCPSGSTPSCTARTPAAGGLRVVRQAEPHQAVRVSDPPMRTPASCRTSGRFAVTPARE</sequence>
<dbReference type="Proteomes" id="UP000620156">
    <property type="component" value="Unassembled WGS sequence"/>
</dbReference>
<organism evidence="2 3">
    <name type="scientific">Streptomyces ruber</name>
    <dbReference type="NCBI Taxonomy" id="83378"/>
    <lineage>
        <taxon>Bacteria</taxon>
        <taxon>Bacillati</taxon>
        <taxon>Actinomycetota</taxon>
        <taxon>Actinomycetes</taxon>
        <taxon>Kitasatosporales</taxon>
        <taxon>Streptomycetaceae</taxon>
        <taxon>Streptomyces</taxon>
    </lineage>
</organism>